<dbReference type="AlphaFoldDB" id="A0AAE3UG85"/>
<dbReference type="Proteomes" id="UP001232063">
    <property type="component" value="Unassembled WGS sequence"/>
</dbReference>
<comment type="caution">
    <text evidence="1">The sequence shown here is derived from an EMBL/GenBank/DDBJ whole genome shotgun (WGS) entry which is preliminary data.</text>
</comment>
<evidence type="ECO:0000313" key="1">
    <source>
        <dbReference type="EMBL" id="MDJ1502202.1"/>
    </source>
</evidence>
<sequence>MITAPFVFKALQYELSQILKKNVVEKVITNISKRVKITPIVCGRVGVLAFFLPRGWPLACGLKDREKVPFLWLSRCGVTKKVACGRKRYVLDYKQAWIQAREKEERVILKN</sequence>
<name>A0AAE3UG85_9BACT</name>
<organism evidence="1 2">
    <name type="scientific">Xanthocytophaga agilis</name>
    <dbReference type="NCBI Taxonomy" id="3048010"/>
    <lineage>
        <taxon>Bacteria</taxon>
        <taxon>Pseudomonadati</taxon>
        <taxon>Bacteroidota</taxon>
        <taxon>Cytophagia</taxon>
        <taxon>Cytophagales</taxon>
        <taxon>Rhodocytophagaceae</taxon>
        <taxon>Xanthocytophaga</taxon>
    </lineage>
</organism>
<evidence type="ECO:0000313" key="2">
    <source>
        <dbReference type="Proteomes" id="UP001232063"/>
    </source>
</evidence>
<reference evidence="1" key="1">
    <citation type="submission" date="2023-05" db="EMBL/GenBank/DDBJ databases">
        <authorList>
            <person name="Zhang X."/>
        </authorList>
    </citation>
    <scope>NUCLEOTIDE SEQUENCE</scope>
    <source>
        <strain evidence="1">BD1B2-1</strain>
    </source>
</reference>
<dbReference type="RefSeq" id="WP_314512120.1">
    <property type="nucleotide sequence ID" value="NZ_JASJOU010000005.1"/>
</dbReference>
<keyword evidence="2" id="KW-1185">Reference proteome</keyword>
<gene>
    <name evidence="1" type="ORF">QNI22_16160</name>
</gene>
<dbReference type="EMBL" id="JASJOU010000005">
    <property type="protein sequence ID" value="MDJ1502202.1"/>
    <property type="molecule type" value="Genomic_DNA"/>
</dbReference>
<proteinExistence type="predicted"/>
<accession>A0AAE3UG85</accession>
<protein>
    <submittedName>
        <fullName evidence="1">Uncharacterized protein</fullName>
    </submittedName>
</protein>